<name>A0A557NYH5_9VIBR</name>
<dbReference type="EC" id="2.7.7.65" evidence="3"/>
<feature type="domain" description="GGDEF" evidence="12">
    <location>
        <begin position="542"/>
        <end position="675"/>
    </location>
</feature>
<dbReference type="SUPFAM" id="SSF55073">
    <property type="entry name" value="Nucleotide cyclase"/>
    <property type="match status" value="1"/>
</dbReference>
<dbReference type="AlphaFoldDB" id="A0A557NYH5"/>
<dbReference type="InterPro" id="IPR048760">
    <property type="entry name" value="VP0354-like_sensor_dom"/>
</dbReference>
<evidence type="ECO:0000256" key="10">
    <source>
        <dbReference type="SAM" id="Phobius"/>
    </source>
</evidence>
<evidence type="ECO:0000259" key="12">
    <source>
        <dbReference type="PROSITE" id="PS50887"/>
    </source>
</evidence>
<dbReference type="Gene3D" id="3.30.70.270">
    <property type="match status" value="1"/>
</dbReference>
<dbReference type="NCBIfam" id="TIGR00254">
    <property type="entry name" value="GGDEF"/>
    <property type="match status" value="1"/>
</dbReference>
<evidence type="ECO:0000259" key="11">
    <source>
        <dbReference type="PROSITE" id="PS50112"/>
    </source>
</evidence>
<dbReference type="InterPro" id="IPR029151">
    <property type="entry name" value="Sensor-like_sf"/>
</dbReference>
<evidence type="ECO:0000256" key="8">
    <source>
        <dbReference type="ARBA" id="ARBA00022840"/>
    </source>
</evidence>
<evidence type="ECO:0000256" key="2">
    <source>
        <dbReference type="ARBA" id="ARBA00004533"/>
    </source>
</evidence>
<dbReference type="GO" id="GO:0043709">
    <property type="term" value="P:cell adhesion involved in single-species biofilm formation"/>
    <property type="evidence" value="ECO:0007669"/>
    <property type="project" value="TreeGrafter"/>
</dbReference>
<keyword evidence="4" id="KW-0597">Phosphoprotein</keyword>
<dbReference type="InterPro" id="IPR000160">
    <property type="entry name" value="GGDEF_dom"/>
</dbReference>
<dbReference type="Proteomes" id="UP000319828">
    <property type="component" value="Unassembled WGS sequence"/>
</dbReference>
<dbReference type="GO" id="GO:1902201">
    <property type="term" value="P:negative regulation of bacterial-type flagellum-dependent cell motility"/>
    <property type="evidence" value="ECO:0007669"/>
    <property type="project" value="TreeGrafter"/>
</dbReference>
<dbReference type="GO" id="GO:0016301">
    <property type="term" value="F:kinase activity"/>
    <property type="evidence" value="ECO:0007669"/>
    <property type="project" value="UniProtKB-KW"/>
</dbReference>
<evidence type="ECO:0000256" key="3">
    <source>
        <dbReference type="ARBA" id="ARBA00012528"/>
    </source>
</evidence>
<evidence type="ECO:0000256" key="6">
    <source>
        <dbReference type="ARBA" id="ARBA00022741"/>
    </source>
</evidence>
<dbReference type="PANTHER" id="PTHR45138">
    <property type="entry name" value="REGULATORY COMPONENTS OF SENSORY TRANSDUCTION SYSTEM"/>
    <property type="match status" value="1"/>
</dbReference>
<evidence type="ECO:0000256" key="9">
    <source>
        <dbReference type="ARBA" id="ARBA00023012"/>
    </source>
</evidence>
<evidence type="ECO:0000256" key="5">
    <source>
        <dbReference type="ARBA" id="ARBA00022679"/>
    </source>
</evidence>
<dbReference type="GO" id="GO:0005524">
    <property type="term" value="F:ATP binding"/>
    <property type="evidence" value="ECO:0007669"/>
    <property type="project" value="UniProtKB-KW"/>
</dbReference>
<evidence type="ECO:0000256" key="1">
    <source>
        <dbReference type="ARBA" id="ARBA00001946"/>
    </source>
</evidence>
<keyword evidence="6" id="KW-0547">Nucleotide-binding</keyword>
<dbReference type="PANTHER" id="PTHR45138:SF5">
    <property type="entry name" value="BIFUNCTIONAL PERIPLASMIC SUBSTRATE BINDING PROTEIN_CYTOPLASMIC DIGUANYLATE CYCLASE"/>
    <property type="match status" value="1"/>
</dbReference>
<protein>
    <recommendedName>
        <fullName evidence="3">diguanylate cyclase</fullName>
        <ecNumber evidence="3">2.7.7.65</ecNumber>
    </recommendedName>
</protein>
<evidence type="ECO:0000256" key="4">
    <source>
        <dbReference type="ARBA" id="ARBA00022553"/>
    </source>
</evidence>
<comment type="cofactor">
    <cofactor evidence="1">
        <name>Mg(2+)</name>
        <dbReference type="ChEBI" id="CHEBI:18420"/>
    </cofactor>
</comment>
<dbReference type="SUPFAM" id="SSF55785">
    <property type="entry name" value="PYP-like sensor domain (PAS domain)"/>
    <property type="match status" value="1"/>
</dbReference>
<dbReference type="InterPro" id="IPR043128">
    <property type="entry name" value="Rev_trsase/Diguanyl_cyclase"/>
</dbReference>
<comment type="caution">
    <text evidence="13">The sequence shown here is derived from an EMBL/GenBank/DDBJ whole genome shotgun (WGS) entry which is preliminary data.</text>
</comment>
<proteinExistence type="predicted"/>
<keyword evidence="10" id="KW-0472">Membrane</keyword>
<keyword evidence="8" id="KW-0067">ATP-binding</keyword>
<dbReference type="FunFam" id="3.30.70.270:FF:000001">
    <property type="entry name" value="Diguanylate cyclase domain protein"/>
    <property type="match status" value="1"/>
</dbReference>
<gene>
    <name evidence="13" type="ORF">FOF44_15350</name>
</gene>
<feature type="transmembrane region" description="Helical" evidence="10">
    <location>
        <begin position="26"/>
        <end position="45"/>
    </location>
</feature>
<dbReference type="SMART" id="SM00267">
    <property type="entry name" value="GGDEF"/>
    <property type="match status" value="1"/>
</dbReference>
<organism evidence="13 14">
    <name type="scientific">Vibrio algivorus</name>
    <dbReference type="NCBI Taxonomy" id="1667024"/>
    <lineage>
        <taxon>Bacteria</taxon>
        <taxon>Pseudomonadati</taxon>
        <taxon>Pseudomonadota</taxon>
        <taxon>Gammaproteobacteria</taxon>
        <taxon>Vibrionales</taxon>
        <taxon>Vibrionaceae</taxon>
        <taxon>Vibrio</taxon>
    </lineage>
</organism>
<dbReference type="InterPro" id="IPR050469">
    <property type="entry name" value="Diguanylate_Cyclase"/>
</dbReference>
<dbReference type="EMBL" id="VMKJ01000041">
    <property type="protein sequence ID" value="TVO33448.1"/>
    <property type="molecule type" value="Genomic_DNA"/>
</dbReference>
<dbReference type="InterPro" id="IPR035965">
    <property type="entry name" value="PAS-like_dom_sf"/>
</dbReference>
<dbReference type="CDD" id="cd01949">
    <property type="entry name" value="GGDEF"/>
    <property type="match status" value="1"/>
</dbReference>
<keyword evidence="10" id="KW-1133">Transmembrane helix</keyword>
<accession>A0A557NYH5</accession>
<dbReference type="OrthoDB" id="9812260at2"/>
<dbReference type="CDD" id="cd00130">
    <property type="entry name" value="PAS"/>
    <property type="match status" value="1"/>
</dbReference>
<dbReference type="Pfam" id="PF00990">
    <property type="entry name" value="GGDEF"/>
    <property type="match status" value="1"/>
</dbReference>
<sequence length="675" mass="78176">MQEHSFTLLHKPLDPKQTPKKIWRRFTWMWPCLLFISAIASYFLYKNYTHKLEEQILRGESSFISTTTQLLQKEIQQQMMILQMTSKSKVLSQYFLATTEAERAAYRQQVEALFINLANTFQSHDQIRLISLNGQELAKTLYNPKFEQSIASNDLQDVSNTHYFKAAQTLQPNEAYISKMELSLYKGELEKPYKPILRFASPVLDNNGNKVGILMINYLAQDFLNSFSSRSKSDITSHAMLTDNQGFWLNHYNPQLEWGREFDQLEKNIKNKHPKVWQKIQNHRSGSLHTDEGLFRFQSIEPFDFEDIHFFPAVKRLTITPESIDNSHWKLVLFIPNDLIHKASFFYQPLGIGLITSALILISVLLYLSISLYEQKRYQREYNKRATLELTDLYENAPCGYNTLDKKGYIKRVNSTLAEWLGYKKLDLLNHHFSDFLTDDSKLLFNNLIEDLNTKPQVEGVTLELICKNGRSFHVSLSASGVKDRNRLVVARTTVFNISDRVKLEKRLEKIANTDSLTGIHNRRYFFEQAEYFFPPHTSEAHMLSALMFDIDYFKNINDTYGHKAGDLVLQSFTQALQENIEEGDIFARMGGEEFAILCHLNSTQATVDKAEKLRQVIEDLTIKINDKISLSITVSIGCCHQRADKSDIDQLMHQADIALYQAKIAGRNRIALHQ</sequence>
<dbReference type="GO" id="GO:0052621">
    <property type="term" value="F:diguanylate cyclase activity"/>
    <property type="evidence" value="ECO:0007669"/>
    <property type="project" value="UniProtKB-EC"/>
</dbReference>
<comment type="subcellular location">
    <subcellularLocation>
        <location evidence="2">Cell inner membrane</location>
    </subcellularLocation>
</comment>
<dbReference type="GO" id="GO:0005886">
    <property type="term" value="C:plasma membrane"/>
    <property type="evidence" value="ECO:0007669"/>
    <property type="project" value="UniProtKB-SubCell"/>
</dbReference>
<dbReference type="GO" id="GO:0000160">
    <property type="term" value="P:phosphorelay signal transduction system"/>
    <property type="evidence" value="ECO:0007669"/>
    <property type="project" value="UniProtKB-KW"/>
</dbReference>
<dbReference type="InterPro" id="IPR029787">
    <property type="entry name" value="Nucleotide_cyclase"/>
</dbReference>
<feature type="domain" description="PAS" evidence="11">
    <location>
        <begin position="386"/>
        <end position="456"/>
    </location>
</feature>
<dbReference type="NCBIfam" id="TIGR00229">
    <property type="entry name" value="sensory_box"/>
    <property type="match status" value="1"/>
</dbReference>
<dbReference type="PROSITE" id="PS50887">
    <property type="entry name" value="GGDEF"/>
    <property type="match status" value="1"/>
</dbReference>
<evidence type="ECO:0000313" key="13">
    <source>
        <dbReference type="EMBL" id="TVO33448.1"/>
    </source>
</evidence>
<evidence type="ECO:0000313" key="14">
    <source>
        <dbReference type="Proteomes" id="UP000319828"/>
    </source>
</evidence>
<dbReference type="RefSeq" id="WP_144388941.1">
    <property type="nucleotide sequence ID" value="NZ_CANNCB010000045.1"/>
</dbReference>
<dbReference type="InterPro" id="IPR000014">
    <property type="entry name" value="PAS"/>
</dbReference>
<dbReference type="SUPFAM" id="SSF103190">
    <property type="entry name" value="Sensory domain-like"/>
    <property type="match status" value="2"/>
</dbReference>
<evidence type="ECO:0000256" key="7">
    <source>
        <dbReference type="ARBA" id="ARBA00022777"/>
    </source>
</evidence>
<keyword evidence="7" id="KW-0418">Kinase</keyword>
<keyword evidence="10" id="KW-0812">Transmembrane</keyword>
<dbReference type="Gene3D" id="3.30.450.20">
    <property type="entry name" value="PAS domain"/>
    <property type="match status" value="3"/>
</dbReference>
<feature type="transmembrane region" description="Helical" evidence="10">
    <location>
        <begin position="345"/>
        <end position="370"/>
    </location>
</feature>
<dbReference type="Pfam" id="PF13426">
    <property type="entry name" value="PAS_9"/>
    <property type="match status" value="1"/>
</dbReference>
<dbReference type="Pfam" id="PF21623">
    <property type="entry name" value="HK_sensor_dom_bact"/>
    <property type="match status" value="1"/>
</dbReference>
<keyword evidence="5" id="KW-0808">Transferase</keyword>
<keyword evidence="9" id="KW-0902">Two-component regulatory system</keyword>
<dbReference type="PROSITE" id="PS50112">
    <property type="entry name" value="PAS"/>
    <property type="match status" value="1"/>
</dbReference>
<reference evidence="13 14" key="1">
    <citation type="submission" date="2019-07" db="EMBL/GenBank/DDBJ databases">
        <title>The draft genome sequence of Vibrio algivorus M1486.</title>
        <authorList>
            <person name="Meng X."/>
        </authorList>
    </citation>
    <scope>NUCLEOTIDE SEQUENCE [LARGE SCALE GENOMIC DNA]</scope>
    <source>
        <strain evidence="13 14">M1486</strain>
    </source>
</reference>